<evidence type="ECO:0000256" key="1">
    <source>
        <dbReference type="SAM" id="MobiDB-lite"/>
    </source>
</evidence>
<keyword evidence="4" id="KW-1185">Reference proteome</keyword>
<evidence type="ECO:0000313" key="3">
    <source>
        <dbReference type="EMBL" id="MBW5484041.1"/>
    </source>
</evidence>
<organism evidence="3 4">
    <name type="scientific">Streptomyces bambusae</name>
    <dbReference type="NCBI Taxonomy" id="1550616"/>
    <lineage>
        <taxon>Bacteria</taxon>
        <taxon>Bacillati</taxon>
        <taxon>Actinomycetota</taxon>
        <taxon>Actinomycetes</taxon>
        <taxon>Kitasatosporales</taxon>
        <taxon>Streptomycetaceae</taxon>
        <taxon>Streptomyces</taxon>
    </lineage>
</organism>
<gene>
    <name evidence="3" type="ORF">GPJ59_19680</name>
</gene>
<sequence>MADFEQSDQKVRDQININNPGTLIGGAVVLGIVGIVVFGIASVTGGGDRDAVTVGATPGAQASPSASPSAPPTAPPSGAPSAAASSAGVVAQGAPPASTSSAGPSGQPICGGTHPSSTLATVKDSVCYAAEAGKYTLVAEVSAATPTLVDVYVWVSTEPGNVYAYPAGGPRMWRVKVGPDKQEFRLPIDMGLTSGRSYGVHVWTGKAGGPPPPAATNAEVTGHSLMFKR</sequence>
<reference evidence="3 4" key="1">
    <citation type="submission" date="2019-12" db="EMBL/GenBank/DDBJ databases">
        <title>Genome sequence of Streptomyces bambusae.</title>
        <authorList>
            <person name="Bansal K."/>
            <person name="Choksket S."/>
            <person name="Korpole S."/>
            <person name="Patil P.B."/>
        </authorList>
    </citation>
    <scope>NUCLEOTIDE SEQUENCE [LARGE SCALE GENOMIC DNA]</scope>
    <source>
        <strain evidence="3 4">SK60</strain>
    </source>
</reference>
<feature type="compositionally biased region" description="Pro residues" evidence="1">
    <location>
        <begin position="69"/>
        <end position="78"/>
    </location>
</feature>
<feature type="transmembrane region" description="Helical" evidence="2">
    <location>
        <begin position="21"/>
        <end position="41"/>
    </location>
</feature>
<evidence type="ECO:0000313" key="4">
    <source>
        <dbReference type="Proteomes" id="UP000812013"/>
    </source>
</evidence>
<keyword evidence="2" id="KW-0472">Membrane</keyword>
<dbReference type="EMBL" id="WTFF01000137">
    <property type="protein sequence ID" value="MBW5484041.1"/>
    <property type="molecule type" value="Genomic_DNA"/>
</dbReference>
<proteinExistence type="predicted"/>
<dbReference type="RefSeq" id="WP_219668522.1">
    <property type="nucleotide sequence ID" value="NZ_WTFF01000137.1"/>
</dbReference>
<dbReference type="Proteomes" id="UP000812013">
    <property type="component" value="Unassembled WGS sequence"/>
</dbReference>
<name>A0ABS6ZBF9_9ACTN</name>
<protein>
    <submittedName>
        <fullName evidence="3">Uncharacterized protein</fullName>
    </submittedName>
</protein>
<keyword evidence="2" id="KW-1133">Transmembrane helix</keyword>
<feature type="compositionally biased region" description="Low complexity" evidence="1">
    <location>
        <begin position="79"/>
        <end position="108"/>
    </location>
</feature>
<feature type="compositionally biased region" description="Low complexity" evidence="1">
    <location>
        <begin position="55"/>
        <end position="68"/>
    </location>
</feature>
<accession>A0ABS6ZBF9</accession>
<comment type="caution">
    <text evidence="3">The sequence shown here is derived from an EMBL/GenBank/DDBJ whole genome shotgun (WGS) entry which is preliminary data.</text>
</comment>
<evidence type="ECO:0000256" key="2">
    <source>
        <dbReference type="SAM" id="Phobius"/>
    </source>
</evidence>
<feature type="region of interest" description="Disordered" evidence="1">
    <location>
        <begin position="52"/>
        <end position="110"/>
    </location>
</feature>
<keyword evidence="2" id="KW-0812">Transmembrane</keyword>